<feature type="transmembrane region" description="Helical" evidence="2">
    <location>
        <begin position="55"/>
        <end position="77"/>
    </location>
</feature>
<reference evidence="3 4" key="1">
    <citation type="submission" date="2019-01" db="EMBL/GenBank/DDBJ databases">
        <authorList>
            <person name="Chen W.-M."/>
        </authorList>
    </citation>
    <scope>NUCLEOTIDE SEQUENCE [LARGE SCALE GENOMIC DNA]</scope>
    <source>
        <strain evidence="3 4">HPM-16</strain>
    </source>
</reference>
<evidence type="ECO:0000256" key="2">
    <source>
        <dbReference type="SAM" id="Phobius"/>
    </source>
</evidence>
<keyword evidence="2" id="KW-0472">Membrane</keyword>
<feature type="region of interest" description="Disordered" evidence="1">
    <location>
        <begin position="295"/>
        <end position="332"/>
    </location>
</feature>
<comment type="caution">
    <text evidence="3">The sequence shown here is derived from an EMBL/GenBank/DDBJ whole genome shotgun (WGS) entry which is preliminary data.</text>
</comment>
<evidence type="ECO:0000256" key="1">
    <source>
        <dbReference type="SAM" id="MobiDB-lite"/>
    </source>
</evidence>
<feature type="transmembrane region" description="Helical" evidence="2">
    <location>
        <begin position="145"/>
        <end position="162"/>
    </location>
</feature>
<feature type="transmembrane region" description="Helical" evidence="2">
    <location>
        <begin position="233"/>
        <end position="253"/>
    </location>
</feature>
<evidence type="ECO:0000313" key="3">
    <source>
        <dbReference type="EMBL" id="RVU30078.1"/>
    </source>
</evidence>
<feature type="transmembrane region" description="Helical" evidence="2">
    <location>
        <begin position="25"/>
        <end position="43"/>
    </location>
</feature>
<organism evidence="3 4">
    <name type="scientific">Neptunomonas marina</name>
    <dbReference type="NCBI Taxonomy" id="1815562"/>
    <lineage>
        <taxon>Bacteria</taxon>
        <taxon>Pseudomonadati</taxon>
        <taxon>Pseudomonadota</taxon>
        <taxon>Gammaproteobacteria</taxon>
        <taxon>Oceanospirillales</taxon>
        <taxon>Oceanospirillaceae</taxon>
        <taxon>Neptunomonas</taxon>
    </lineage>
</organism>
<keyword evidence="2" id="KW-0812">Transmembrane</keyword>
<accession>A0A437Q6E6</accession>
<feature type="transmembrane region" description="Helical" evidence="2">
    <location>
        <begin position="113"/>
        <end position="133"/>
    </location>
</feature>
<name>A0A437Q6E6_9GAMM</name>
<sequence>MEPILQTIFTAFSGLPNAMEQYSRYLDLALLALCAVLFLRGVTLARWITYRASQLTLTLLLLAAMSVTLWLVVNLFGKDTVSLALNGASSFLIVLLSFLCFRQLPGFLLTMKALTVLTISIFLALPVALQVGLKFSDANALDYRVAGAGLAAVTLLLVGLFYKLGRLAAGLVVGLIASTGGLFFAERLGLMPIDLSHGDSFLSYYRLGDLWPSNVFSALLSGDVSAAAAQTPMSGIGLVHLVAILGAVVSAVIQFPQERNSMNTFVSKHYYRDYPQGAFGRFLFELGQVFTFEPSAAKQQTKKKPSEAGDADTENHSAKNQADQATEATPAT</sequence>
<evidence type="ECO:0000313" key="4">
    <source>
        <dbReference type="Proteomes" id="UP000282818"/>
    </source>
</evidence>
<dbReference type="RefSeq" id="WP_127694863.1">
    <property type="nucleotide sequence ID" value="NZ_SACQ01000006.1"/>
</dbReference>
<protein>
    <submittedName>
        <fullName evidence="3">Uncharacterized protein</fullName>
    </submittedName>
</protein>
<feature type="transmembrane region" description="Helical" evidence="2">
    <location>
        <begin position="167"/>
        <end position="185"/>
    </location>
</feature>
<feature type="transmembrane region" description="Helical" evidence="2">
    <location>
        <begin position="83"/>
        <end position="101"/>
    </location>
</feature>
<dbReference type="AlphaFoldDB" id="A0A437Q6E6"/>
<proteinExistence type="predicted"/>
<gene>
    <name evidence="3" type="ORF">EOE65_13590</name>
</gene>
<dbReference type="EMBL" id="SACQ01000006">
    <property type="protein sequence ID" value="RVU30078.1"/>
    <property type="molecule type" value="Genomic_DNA"/>
</dbReference>
<dbReference type="Proteomes" id="UP000282818">
    <property type="component" value="Unassembled WGS sequence"/>
</dbReference>
<feature type="compositionally biased region" description="Polar residues" evidence="1">
    <location>
        <begin position="318"/>
        <end position="332"/>
    </location>
</feature>
<keyword evidence="2" id="KW-1133">Transmembrane helix</keyword>
<keyword evidence="4" id="KW-1185">Reference proteome</keyword>